<feature type="compositionally biased region" description="Polar residues" evidence="1">
    <location>
        <begin position="46"/>
        <end position="55"/>
    </location>
</feature>
<name>A0A9P4IQL5_9PEZI</name>
<sequence length="905" mass="100097">MGLVRYTHEQLLKLQESPLVRKPDGLPSIAQWMESETRRAKDAEQLLTSHRVPQTDQKDRKQPRQSLGRNDEQESGEPITQRNFFQTRQMGKAALYVLYKRPDITNTIAASEELLLGKFPMPRHQIRNRDSDKPTTPDDEGANRPYNRWSRTKDDEERPTHLGRERSNMLNLRGDKDDEGEGWATVKPRKSFGHEDGERWQRNGDRIRDKFTRNAEGDQDVKRNGAGRGRFDKPWHRDNGEQEPRSAGGRTGGWRDKERQDNREWVRGGRMDSRVEEDPEWMDETPKDESAHVRTAADMEKFKQMMKDQAAGGGAKLPADSPVDKTKQSPSDMNITSPLSGIDGGGLFGRWGEAQKTENRGANGTGNGTGTGTGIGTGAIKPATKVKASKFSSFFGTQKDEDVREPEQPFAQAFAQQLAPASAPAGGEPNDADKEGFNKILAMLSGANIASPPPAPTAGPQPPSMPTRTPIDLQSPEALRQDMRRQESREEPGMFFPGDEYGFGGDQYGHQNQHRPQNKNHEPPGLPPQQDFPSQDYDFGLFSRRHPENAPSRNGAGSARAAGGPFGPPEPQGGPKMDPNHEFLLNLMQSRATPLQRQEPITSPSDLNNNFVFPENKVPKQPHPQPQQQKMRAPPPGFPGMYDERQHMFELEQQRQREMDNMPELGRKPSNRAPAPPGFFDDPAIAGLQRRNTTEATSRQPQQQHMTNMGIPRQMPPQQEDFFMKAQPPPGMRPPNMPEGMGLPPGVRLPPGFGPPPQGPPPNLPHTIPNTPLGHPGMQRMPPGMFPPGMPPPPQYFGGPGPGFGGPMGPPPPFGGPIPPGRAVDIGSCAVLVDIDVHCDTLPSLFTCECFARLARRRTVQRYEGMNGRRTSAFLRTGIEHKGVHGCGDRVGHARELDHGGGPVG</sequence>
<feature type="compositionally biased region" description="Basic and acidic residues" evidence="1">
    <location>
        <begin position="192"/>
        <end position="244"/>
    </location>
</feature>
<proteinExistence type="predicted"/>
<feature type="compositionally biased region" description="Gly residues" evidence="1">
    <location>
        <begin position="363"/>
        <end position="377"/>
    </location>
</feature>
<feature type="compositionally biased region" description="Pro residues" evidence="1">
    <location>
        <begin position="808"/>
        <end position="819"/>
    </location>
</feature>
<dbReference type="Pfam" id="PF20566">
    <property type="entry name" value="Eap1"/>
    <property type="match status" value="1"/>
</dbReference>
<feature type="compositionally biased region" description="Basic and acidic residues" evidence="1">
    <location>
        <begin position="127"/>
        <end position="136"/>
    </location>
</feature>
<feature type="compositionally biased region" description="Pro residues" evidence="1">
    <location>
        <begin position="784"/>
        <end position="795"/>
    </location>
</feature>
<feature type="compositionally biased region" description="Pro residues" evidence="1">
    <location>
        <begin position="752"/>
        <end position="764"/>
    </location>
</feature>
<feature type="region of interest" description="Disordered" evidence="1">
    <location>
        <begin position="662"/>
        <end position="819"/>
    </location>
</feature>
<accession>A0A9P4IQL5</accession>
<dbReference type="EMBL" id="ML978122">
    <property type="protein sequence ID" value="KAF2103545.1"/>
    <property type="molecule type" value="Genomic_DNA"/>
</dbReference>
<feature type="compositionally biased region" description="Basic and acidic residues" evidence="1">
    <location>
        <begin position="479"/>
        <end position="492"/>
    </location>
</feature>
<comment type="caution">
    <text evidence="2">The sequence shown here is derived from an EMBL/GenBank/DDBJ whole genome shotgun (WGS) entry which is preliminary data.</text>
</comment>
<gene>
    <name evidence="2" type="ORF">NA57DRAFT_53063</name>
</gene>
<evidence type="ECO:0000313" key="3">
    <source>
        <dbReference type="Proteomes" id="UP000799772"/>
    </source>
</evidence>
<dbReference type="InterPro" id="IPR046784">
    <property type="entry name" value="Eap1"/>
</dbReference>
<protein>
    <submittedName>
        <fullName evidence="2">Uncharacterized protein</fullName>
    </submittedName>
</protein>
<feature type="compositionally biased region" description="Low complexity" evidence="1">
    <location>
        <begin position="550"/>
        <end position="563"/>
    </location>
</feature>
<feature type="compositionally biased region" description="Basic and acidic residues" evidence="1">
    <location>
        <begin position="151"/>
        <end position="167"/>
    </location>
</feature>
<keyword evidence="3" id="KW-1185">Reference proteome</keyword>
<feature type="compositionally biased region" description="Gly residues" evidence="1">
    <location>
        <begin position="798"/>
        <end position="807"/>
    </location>
</feature>
<feature type="region of interest" description="Disordered" evidence="1">
    <location>
        <begin position="121"/>
        <end position="293"/>
    </location>
</feature>
<feature type="compositionally biased region" description="Polar residues" evidence="1">
    <location>
        <begin position="690"/>
        <end position="707"/>
    </location>
</feature>
<feature type="compositionally biased region" description="Low complexity" evidence="1">
    <location>
        <begin position="408"/>
        <end position="425"/>
    </location>
</feature>
<feature type="region of interest" description="Disordered" evidence="1">
    <location>
        <begin position="34"/>
        <end position="85"/>
    </location>
</feature>
<dbReference type="AlphaFoldDB" id="A0A9P4IQL5"/>
<reference evidence="2" key="1">
    <citation type="journal article" date="2020" name="Stud. Mycol.">
        <title>101 Dothideomycetes genomes: a test case for predicting lifestyles and emergence of pathogens.</title>
        <authorList>
            <person name="Haridas S."/>
            <person name="Albert R."/>
            <person name="Binder M."/>
            <person name="Bloem J."/>
            <person name="Labutti K."/>
            <person name="Salamov A."/>
            <person name="Andreopoulos B."/>
            <person name="Baker S."/>
            <person name="Barry K."/>
            <person name="Bills G."/>
            <person name="Bluhm B."/>
            <person name="Cannon C."/>
            <person name="Castanera R."/>
            <person name="Culley D."/>
            <person name="Daum C."/>
            <person name="Ezra D."/>
            <person name="Gonzalez J."/>
            <person name="Henrissat B."/>
            <person name="Kuo A."/>
            <person name="Liang C."/>
            <person name="Lipzen A."/>
            <person name="Lutzoni F."/>
            <person name="Magnuson J."/>
            <person name="Mondo S."/>
            <person name="Nolan M."/>
            <person name="Ohm R."/>
            <person name="Pangilinan J."/>
            <person name="Park H.-J."/>
            <person name="Ramirez L."/>
            <person name="Alfaro M."/>
            <person name="Sun H."/>
            <person name="Tritt A."/>
            <person name="Yoshinaga Y."/>
            <person name="Zwiers L.-H."/>
            <person name="Turgeon B."/>
            <person name="Goodwin S."/>
            <person name="Spatafora J."/>
            <person name="Crous P."/>
            <person name="Grigoriev I."/>
        </authorList>
    </citation>
    <scope>NUCLEOTIDE SEQUENCE</scope>
    <source>
        <strain evidence="2">CBS 133067</strain>
    </source>
</reference>
<dbReference type="Proteomes" id="UP000799772">
    <property type="component" value="Unassembled WGS sequence"/>
</dbReference>
<feature type="region of interest" description="Disordered" evidence="1">
    <location>
        <begin position="397"/>
        <end position="643"/>
    </location>
</feature>
<feature type="compositionally biased region" description="Pro residues" evidence="1">
    <location>
        <begin position="727"/>
        <end position="737"/>
    </location>
</feature>
<organism evidence="2 3">
    <name type="scientific">Rhizodiscina lignyota</name>
    <dbReference type="NCBI Taxonomy" id="1504668"/>
    <lineage>
        <taxon>Eukaryota</taxon>
        <taxon>Fungi</taxon>
        <taxon>Dikarya</taxon>
        <taxon>Ascomycota</taxon>
        <taxon>Pezizomycotina</taxon>
        <taxon>Dothideomycetes</taxon>
        <taxon>Pleosporomycetidae</taxon>
        <taxon>Aulographales</taxon>
        <taxon>Rhizodiscinaceae</taxon>
        <taxon>Rhizodiscina</taxon>
    </lineage>
</organism>
<feature type="region of interest" description="Disordered" evidence="1">
    <location>
        <begin position="306"/>
        <end position="377"/>
    </location>
</feature>
<feature type="compositionally biased region" description="Low complexity" evidence="1">
    <location>
        <begin position="738"/>
        <end position="751"/>
    </location>
</feature>
<evidence type="ECO:0000313" key="2">
    <source>
        <dbReference type="EMBL" id="KAF2103545.1"/>
    </source>
</evidence>
<feature type="compositionally biased region" description="Basic and acidic residues" evidence="1">
    <location>
        <begin position="398"/>
        <end position="407"/>
    </location>
</feature>
<dbReference type="OrthoDB" id="2504266at2759"/>
<feature type="compositionally biased region" description="Basic and acidic residues" evidence="1">
    <location>
        <begin position="284"/>
        <end position="293"/>
    </location>
</feature>
<feature type="compositionally biased region" description="Polar residues" evidence="1">
    <location>
        <begin position="328"/>
        <end position="339"/>
    </location>
</feature>
<evidence type="ECO:0000256" key="1">
    <source>
        <dbReference type="SAM" id="MobiDB-lite"/>
    </source>
</evidence>
<feature type="compositionally biased region" description="Basic and acidic residues" evidence="1">
    <location>
        <begin position="35"/>
        <end position="44"/>
    </location>
</feature>
<feature type="compositionally biased region" description="Basic and acidic residues" evidence="1">
    <location>
        <begin position="253"/>
        <end position="276"/>
    </location>
</feature>
<feature type="compositionally biased region" description="Pro residues" evidence="1">
    <location>
        <begin position="451"/>
        <end position="465"/>
    </location>
</feature>
<feature type="compositionally biased region" description="Polar residues" evidence="1">
    <location>
        <begin position="587"/>
        <end position="611"/>
    </location>
</feature>